<name>A0A9N9DUL5_9GLOM</name>
<dbReference type="Proteomes" id="UP000789706">
    <property type="component" value="Unassembled WGS sequence"/>
</dbReference>
<evidence type="ECO:0000256" key="1">
    <source>
        <dbReference type="SAM" id="MobiDB-lite"/>
    </source>
</evidence>
<sequence length="210" mass="24006">MYGTKTTCCIRNRQALPYGVMPSSTLNRKMEETDSLLIDAIAQVDAFHDQEDYYTNYVRGQIVDRRLEEPWLESDLSRKDPMHSQSVLNLRYHDSRGQVANPVRHLELSLGFLGNDSRGMQMGLNLNLAQTQMQSRSSGLVQVMGVNTDTQVLERPWSKQAIRIGCNKIHNQLKDNTHIFSTQREGKINEVGPPSETNYAEHTIMRNPEE</sequence>
<feature type="region of interest" description="Disordered" evidence="1">
    <location>
        <begin position="187"/>
        <end position="210"/>
    </location>
</feature>
<keyword evidence="3" id="KW-1185">Reference proteome</keyword>
<proteinExistence type="predicted"/>
<reference evidence="2" key="1">
    <citation type="submission" date="2021-06" db="EMBL/GenBank/DDBJ databases">
        <authorList>
            <person name="Kallberg Y."/>
            <person name="Tangrot J."/>
            <person name="Rosling A."/>
        </authorList>
    </citation>
    <scope>NUCLEOTIDE SEQUENCE</scope>
    <source>
        <strain evidence="2">AZ414A</strain>
    </source>
</reference>
<dbReference type="EMBL" id="CAJVPK010006895">
    <property type="protein sequence ID" value="CAG8653479.1"/>
    <property type="molecule type" value="Genomic_DNA"/>
</dbReference>
<evidence type="ECO:0000313" key="3">
    <source>
        <dbReference type="Proteomes" id="UP000789706"/>
    </source>
</evidence>
<dbReference type="AlphaFoldDB" id="A0A9N9DUL5"/>
<organism evidence="2 3">
    <name type="scientific">Diversispora eburnea</name>
    <dbReference type="NCBI Taxonomy" id="1213867"/>
    <lineage>
        <taxon>Eukaryota</taxon>
        <taxon>Fungi</taxon>
        <taxon>Fungi incertae sedis</taxon>
        <taxon>Mucoromycota</taxon>
        <taxon>Glomeromycotina</taxon>
        <taxon>Glomeromycetes</taxon>
        <taxon>Diversisporales</taxon>
        <taxon>Diversisporaceae</taxon>
        <taxon>Diversispora</taxon>
    </lineage>
</organism>
<comment type="caution">
    <text evidence="2">The sequence shown here is derived from an EMBL/GenBank/DDBJ whole genome shotgun (WGS) entry which is preliminary data.</text>
</comment>
<accession>A0A9N9DUL5</accession>
<protein>
    <submittedName>
        <fullName evidence="2">3662_t:CDS:1</fullName>
    </submittedName>
</protein>
<gene>
    <name evidence="2" type="ORF">DEBURN_LOCUS11530</name>
</gene>
<evidence type="ECO:0000313" key="2">
    <source>
        <dbReference type="EMBL" id="CAG8653479.1"/>
    </source>
</evidence>